<evidence type="ECO:0000256" key="2">
    <source>
        <dbReference type="ARBA" id="ARBA00023015"/>
    </source>
</evidence>
<dbReference type="InterPro" id="IPR051446">
    <property type="entry name" value="HTH_trans_reg/aminotransferase"/>
</dbReference>
<dbReference type="Gene3D" id="1.10.10.10">
    <property type="entry name" value="Winged helix-like DNA-binding domain superfamily/Winged helix DNA-binding domain"/>
    <property type="match status" value="1"/>
</dbReference>
<dbReference type="InterPro" id="IPR036388">
    <property type="entry name" value="WH-like_DNA-bd_sf"/>
</dbReference>
<gene>
    <name evidence="6" type="ORF">IAA08_08550</name>
</gene>
<feature type="domain" description="HTH gntR-type" evidence="5">
    <location>
        <begin position="12"/>
        <end position="80"/>
    </location>
</feature>
<dbReference type="AlphaFoldDB" id="A0A9D2D3Q8"/>
<dbReference type="Proteomes" id="UP000824024">
    <property type="component" value="Unassembled WGS sequence"/>
</dbReference>
<proteinExistence type="predicted"/>
<reference evidence="6" key="1">
    <citation type="journal article" date="2021" name="PeerJ">
        <title>Extensive microbial diversity within the chicken gut microbiome revealed by metagenomics and culture.</title>
        <authorList>
            <person name="Gilroy R."/>
            <person name="Ravi A."/>
            <person name="Getino M."/>
            <person name="Pursley I."/>
            <person name="Horton D.L."/>
            <person name="Alikhan N.F."/>
            <person name="Baker D."/>
            <person name="Gharbi K."/>
            <person name="Hall N."/>
            <person name="Watson M."/>
            <person name="Adriaenssens E.M."/>
            <person name="Foster-Nyarko E."/>
            <person name="Jarju S."/>
            <person name="Secka A."/>
            <person name="Antonio M."/>
            <person name="Oren A."/>
            <person name="Chaudhuri R.R."/>
            <person name="La Ragione R."/>
            <person name="Hildebrand F."/>
            <person name="Pallen M.J."/>
        </authorList>
    </citation>
    <scope>NUCLEOTIDE SEQUENCE</scope>
    <source>
        <strain evidence="6">CHK192-9172</strain>
    </source>
</reference>
<dbReference type="PANTHER" id="PTHR46577">
    <property type="entry name" value="HTH-TYPE TRANSCRIPTIONAL REGULATORY PROTEIN GABR"/>
    <property type="match status" value="1"/>
</dbReference>
<sequence length="112" mass="12705">MLTYDLSERGNTSLYQYLYQCILQDIRKGVIGPGEQLPSKRALASHLSVGLITVENAYAQLQQEGYIYSIPFRGYFVQSGPSEAIQEASSGEEEEKKPSMNTWWILRRIKAV</sequence>
<dbReference type="InterPro" id="IPR036390">
    <property type="entry name" value="WH_DNA-bd_sf"/>
</dbReference>
<dbReference type="GO" id="GO:0003700">
    <property type="term" value="F:DNA-binding transcription factor activity"/>
    <property type="evidence" value="ECO:0007669"/>
    <property type="project" value="InterPro"/>
</dbReference>
<organism evidence="6 7">
    <name type="scientific">Candidatus Eubacterium avistercoris</name>
    <dbReference type="NCBI Taxonomy" id="2838567"/>
    <lineage>
        <taxon>Bacteria</taxon>
        <taxon>Bacillati</taxon>
        <taxon>Bacillota</taxon>
        <taxon>Clostridia</taxon>
        <taxon>Eubacteriales</taxon>
        <taxon>Eubacteriaceae</taxon>
        <taxon>Eubacterium</taxon>
    </lineage>
</organism>
<keyword evidence="4" id="KW-0804">Transcription</keyword>
<dbReference type="PROSITE" id="PS50949">
    <property type="entry name" value="HTH_GNTR"/>
    <property type="match status" value="1"/>
</dbReference>
<dbReference type="SMART" id="SM00345">
    <property type="entry name" value="HTH_GNTR"/>
    <property type="match status" value="1"/>
</dbReference>
<evidence type="ECO:0000313" key="7">
    <source>
        <dbReference type="Proteomes" id="UP000824024"/>
    </source>
</evidence>
<keyword evidence="2" id="KW-0805">Transcription regulation</keyword>
<evidence type="ECO:0000256" key="4">
    <source>
        <dbReference type="ARBA" id="ARBA00023163"/>
    </source>
</evidence>
<name>A0A9D2D3Q8_9FIRM</name>
<dbReference type="CDD" id="cd07377">
    <property type="entry name" value="WHTH_GntR"/>
    <property type="match status" value="1"/>
</dbReference>
<evidence type="ECO:0000259" key="5">
    <source>
        <dbReference type="PROSITE" id="PS50949"/>
    </source>
</evidence>
<dbReference type="InterPro" id="IPR000524">
    <property type="entry name" value="Tscrpt_reg_HTH_GntR"/>
</dbReference>
<dbReference type="Pfam" id="PF00392">
    <property type="entry name" value="GntR"/>
    <property type="match status" value="1"/>
</dbReference>
<keyword evidence="1" id="KW-0663">Pyridoxal phosphate</keyword>
<evidence type="ECO:0000256" key="1">
    <source>
        <dbReference type="ARBA" id="ARBA00022898"/>
    </source>
</evidence>
<reference evidence="6" key="2">
    <citation type="submission" date="2021-04" db="EMBL/GenBank/DDBJ databases">
        <authorList>
            <person name="Gilroy R."/>
        </authorList>
    </citation>
    <scope>NUCLEOTIDE SEQUENCE</scope>
    <source>
        <strain evidence="6">CHK192-9172</strain>
    </source>
</reference>
<keyword evidence="3" id="KW-0238">DNA-binding</keyword>
<dbReference type="GO" id="GO:0003677">
    <property type="term" value="F:DNA binding"/>
    <property type="evidence" value="ECO:0007669"/>
    <property type="project" value="UniProtKB-KW"/>
</dbReference>
<dbReference type="EMBL" id="DXCH01000236">
    <property type="protein sequence ID" value="HIZ07970.1"/>
    <property type="molecule type" value="Genomic_DNA"/>
</dbReference>
<comment type="caution">
    <text evidence="6">The sequence shown here is derived from an EMBL/GenBank/DDBJ whole genome shotgun (WGS) entry which is preliminary data.</text>
</comment>
<protein>
    <submittedName>
        <fullName evidence="6">Winged helix-turn-helix domain-containing protein</fullName>
    </submittedName>
</protein>
<evidence type="ECO:0000313" key="6">
    <source>
        <dbReference type="EMBL" id="HIZ07970.1"/>
    </source>
</evidence>
<dbReference type="SUPFAM" id="SSF46785">
    <property type="entry name" value="Winged helix' DNA-binding domain"/>
    <property type="match status" value="1"/>
</dbReference>
<accession>A0A9D2D3Q8</accession>
<evidence type="ECO:0000256" key="3">
    <source>
        <dbReference type="ARBA" id="ARBA00023125"/>
    </source>
</evidence>
<dbReference type="PANTHER" id="PTHR46577:SF1">
    <property type="entry name" value="HTH-TYPE TRANSCRIPTIONAL REGULATORY PROTEIN GABR"/>
    <property type="match status" value="1"/>
</dbReference>